<reference evidence="2" key="1">
    <citation type="journal article" date="2022" name="J. Hered.">
        <title>A De Novo Chromosome-Level Genome Assembly of the White-Tailed Deer, Odocoileus Virginianus.</title>
        <authorList>
            <person name="London E.W."/>
            <person name="Roca A.L."/>
            <person name="Novakofski J.E."/>
            <person name="Mateus-Pinilla N.E."/>
        </authorList>
    </citation>
    <scope>NUCLEOTIDE SEQUENCE [LARGE SCALE GENOMIC DNA]</scope>
</reference>
<evidence type="ECO:0000313" key="3">
    <source>
        <dbReference type="RefSeq" id="XP_070310297.1"/>
    </source>
</evidence>
<feature type="compositionally biased region" description="Basic residues" evidence="1">
    <location>
        <begin position="77"/>
        <end position="94"/>
    </location>
</feature>
<accession>A0ABM4H402</accession>
<proteinExistence type="predicted"/>
<dbReference type="RefSeq" id="XP_070310297.1">
    <property type="nucleotide sequence ID" value="XM_070454196.1"/>
</dbReference>
<organism evidence="2 3">
    <name type="scientific">Odocoileus virginianus</name>
    <name type="common">White-tailed deer</name>
    <dbReference type="NCBI Taxonomy" id="9874"/>
    <lineage>
        <taxon>Eukaryota</taxon>
        <taxon>Metazoa</taxon>
        <taxon>Chordata</taxon>
        <taxon>Craniata</taxon>
        <taxon>Vertebrata</taxon>
        <taxon>Euteleostomi</taxon>
        <taxon>Mammalia</taxon>
        <taxon>Eutheria</taxon>
        <taxon>Laurasiatheria</taxon>
        <taxon>Artiodactyla</taxon>
        <taxon>Ruminantia</taxon>
        <taxon>Pecora</taxon>
        <taxon>Cervidae</taxon>
        <taxon>Odocoileinae</taxon>
        <taxon>Odocoileus</taxon>
    </lineage>
</organism>
<evidence type="ECO:0000256" key="1">
    <source>
        <dbReference type="SAM" id="MobiDB-lite"/>
    </source>
</evidence>
<name>A0ABM4H402_ODOVR</name>
<protein>
    <submittedName>
        <fullName evidence="3">Uncharacterized protein</fullName>
    </submittedName>
</protein>
<gene>
    <name evidence="3" type="primary">LOC139030790</name>
</gene>
<evidence type="ECO:0000313" key="2">
    <source>
        <dbReference type="Proteomes" id="UP001652640"/>
    </source>
</evidence>
<dbReference type="GeneID" id="139030790"/>
<sequence length="221" mass="24222">MKSKCLWSWTSWSSPLGKLFPVHLFAERDGTRRRRLGQGPIGQPTLGSQVQGHRCPHCRQVACTRRNSRGDLPRLGRKAAAHRRFPRGCTRSRRFSAGPRKCGRAAPRHVRFLGAQTRLTKTPLATSSAPSRARGGPACLPPSAASRSRAGAHLQVWTFIRSKACSSPLEREPVQRDLASSSSHGSPAHVLLVLRLAWLRAEAADGPCSHSIYCFVTFSDG</sequence>
<feature type="region of interest" description="Disordered" evidence="1">
    <location>
        <begin position="77"/>
        <end position="102"/>
    </location>
</feature>
<reference evidence="3" key="2">
    <citation type="submission" date="2025-08" db="UniProtKB">
        <authorList>
            <consortium name="RefSeq"/>
        </authorList>
    </citation>
    <scope>IDENTIFICATION</scope>
    <source>
        <tissue evidence="3">Tongue muscle</tissue>
    </source>
</reference>
<dbReference type="Proteomes" id="UP001652640">
    <property type="component" value="Chromosome 24"/>
</dbReference>
<feature type="region of interest" description="Disordered" evidence="1">
    <location>
        <begin position="123"/>
        <end position="144"/>
    </location>
</feature>
<keyword evidence="2" id="KW-1185">Reference proteome</keyword>